<keyword evidence="3 6" id="KW-0479">Metal-binding</keyword>
<evidence type="ECO:0000256" key="4">
    <source>
        <dbReference type="ARBA" id="ARBA00022833"/>
    </source>
</evidence>
<dbReference type="PANTHER" id="PTHR43350">
    <property type="entry name" value="NAD-DEPENDENT ALCOHOL DEHYDROGENASE"/>
    <property type="match status" value="1"/>
</dbReference>
<keyword evidence="4 6" id="KW-0862">Zinc</keyword>
<dbReference type="InterPro" id="IPR002328">
    <property type="entry name" value="ADH_Zn_CS"/>
</dbReference>
<evidence type="ECO:0000256" key="5">
    <source>
        <dbReference type="ARBA" id="ARBA00023002"/>
    </source>
</evidence>
<dbReference type="Gene3D" id="3.90.180.10">
    <property type="entry name" value="Medium-chain alcohol dehydrogenases, catalytic domain"/>
    <property type="match status" value="2"/>
</dbReference>
<dbReference type="SUPFAM" id="SSF50129">
    <property type="entry name" value="GroES-like"/>
    <property type="match status" value="1"/>
</dbReference>
<dbReference type="RefSeq" id="WP_221121522.1">
    <property type="nucleotide sequence ID" value="NZ_JABDXQ010000018.1"/>
</dbReference>
<dbReference type="Proteomes" id="UP000770629">
    <property type="component" value="Unassembled WGS sequence"/>
</dbReference>
<gene>
    <name evidence="8" type="ORF">HJB60_28385</name>
</gene>
<comment type="cofactor">
    <cofactor evidence="1 6">
        <name>Zn(2+)</name>
        <dbReference type="ChEBI" id="CHEBI:29105"/>
    </cofactor>
</comment>
<comment type="similarity">
    <text evidence="2 6">Belongs to the zinc-containing alcohol dehydrogenase family.</text>
</comment>
<keyword evidence="9" id="KW-1185">Reference proteome</keyword>
<dbReference type="InterPro" id="IPR013154">
    <property type="entry name" value="ADH-like_N"/>
</dbReference>
<dbReference type="Pfam" id="PF00107">
    <property type="entry name" value="ADH_zinc_N"/>
    <property type="match status" value="1"/>
</dbReference>
<evidence type="ECO:0000256" key="6">
    <source>
        <dbReference type="RuleBase" id="RU361277"/>
    </source>
</evidence>
<evidence type="ECO:0000256" key="2">
    <source>
        <dbReference type="ARBA" id="ARBA00008072"/>
    </source>
</evidence>
<feature type="domain" description="Enoyl reductase (ER)" evidence="7">
    <location>
        <begin position="19"/>
        <end position="327"/>
    </location>
</feature>
<evidence type="ECO:0000256" key="1">
    <source>
        <dbReference type="ARBA" id="ARBA00001947"/>
    </source>
</evidence>
<evidence type="ECO:0000313" key="9">
    <source>
        <dbReference type="Proteomes" id="UP000770629"/>
    </source>
</evidence>
<dbReference type="PANTHER" id="PTHR43350:SF19">
    <property type="entry name" value="D-GULOSIDE 3-DEHYDROGENASE"/>
    <property type="match status" value="1"/>
</dbReference>
<evidence type="ECO:0000259" key="7">
    <source>
        <dbReference type="SMART" id="SM00829"/>
    </source>
</evidence>
<dbReference type="SMART" id="SM00829">
    <property type="entry name" value="PKS_ER"/>
    <property type="match status" value="1"/>
</dbReference>
<sequence>MNVISKNVVTTMRAAVITGPGKIELKDIPIAEPGPKQVRVRLEGCGVCASNLTPWAGPDWMIFPTEPGGLGHEGWGRVEAIGEDVTNVAVGDRIAALSHHAYATHDIADADMVVPLPALLDGLPFPGEPLGCAMNIFRRADIRPGQTVAIVGIGFLGALLTQLASGAGARVIAISRRAHSLDVARKMGAAETIAMDDHWRIIEEVRHLTDGRFCDRVIEAVGKQWPLDLAAELTMERGRLIIAGYHQDGPRQVNLQLWNWRGLDVINAHERDPAVYIQGIRDAIEAVVQGRLDPSSLYTDHYPLEKLGQALDDTRDRPGNFLKALVIYR</sequence>
<dbReference type="InterPro" id="IPR020843">
    <property type="entry name" value="ER"/>
</dbReference>
<evidence type="ECO:0000313" key="8">
    <source>
        <dbReference type="EMBL" id="MBX5093060.1"/>
    </source>
</evidence>
<organism evidence="8 9">
    <name type="scientific">Rhizobium lentis</name>
    <dbReference type="NCBI Taxonomy" id="1138194"/>
    <lineage>
        <taxon>Bacteria</taxon>
        <taxon>Pseudomonadati</taxon>
        <taxon>Pseudomonadota</taxon>
        <taxon>Alphaproteobacteria</taxon>
        <taxon>Hyphomicrobiales</taxon>
        <taxon>Rhizobiaceae</taxon>
        <taxon>Rhizobium/Agrobacterium group</taxon>
        <taxon>Rhizobium</taxon>
    </lineage>
</organism>
<dbReference type="Pfam" id="PF08240">
    <property type="entry name" value="ADH_N"/>
    <property type="match status" value="1"/>
</dbReference>
<dbReference type="CDD" id="cd08269">
    <property type="entry name" value="Zn_ADH9"/>
    <property type="match status" value="1"/>
</dbReference>
<dbReference type="InterPro" id="IPR011032">
    <property type="entry name" value="GroES-like_sf"/>
</dbReference>
<comment type="caution">
    <text evidence="8">The sequence shown here is derived from an EMBL/GenBank/DDBJ whole genome shotgun (WGS) entry which is preliminary data.</text>
</comment>
<reference evidence="8 9" key="1">
    <citation type="submission" date="2020-04" db="EMBL/GenBank/DDBJ databases">
        <title>Global-level population genomics: horizontal gene transfer, symbiosis and evolution in Rhizobia.</title>
        <authorList>
            <person name="Gai Y."/>
        </authorList>
    </citation>
    <scope>NUCLEOTIDE SEQUENCE [LARGE SCALE GENOMIC DNA]</scope>
    <source>
        <strain evidence="8 9">BLR33</strain>
    </source>
</reference>
<dbReference type="SUPFAM" id="SSF51735">
    <property type="entry name" value="NAD(P)-binding Rossmann-fold domains"/>
    <property type="match status" value="1"/>
</dbReference>
<dbReference type="Gene3D" id="3.40.50.720">
    <property type="entry name" value="NAD(P)-binding Rossmann-like Domain"/>
    <property type="match status" value="1"/>
</dbReference>
<keyword evidence="5" id="KW-0560">Oxidoreductase</keyword>
<name>A0ABS7IS59_9HYPH</name>
<dbReference type="EMBL" id="JABDYF010000014">
    <property type="protein sequence ID" value="MBX5093060.1"/>
    <property type="molecule type" value="Genomic_DNA"/>
</dbReference>
<accession>A0ABS7IS59</accession>
<dbReference type="InterPro" id="IPR013149">
    <property type="entry name" value="ADH-like_C"/>
</dbReference>
<evidence type="ECO:0000256" key="3">
    <source>
        <dbReference type="ARBA" id="ARBA00022723"/>
    </source>
</evidence>
<dbReference type="PROSITE" id="PS00059">
    <property type="entry name" value="ADH_ZINC"/>
    <property type="match status" value="1"/>
</dbReference>
<protein>
    <submittedName>
        <fullName evidence="8">Zinc-binding dehydrogenase</fullName>
    </submittedName>
</protein>
<proteinExistence type="inferred from homology"/>
<dbReference type="InterPro" id="IPR036291">
    <property type="entry name" value="NAD(P)-bd_dom_sf"/>
</dbReference>